<sequence length="345" mass="38841">MAQYESVCDGREAAWRPLTTFGDRPRFDAAQPPERWRALALSPGVSWLLPHEVREQQLVGHLLRLKELQVELMFLTERSAQCLLTQRRAHIAAQKHKGAAARILALRRRLQEILSAQTAASPAGDARSTQGLQSSSYVSSADVAAVCLLTGICSESVKDLHSLLGRLVLRIAGDNPTCSTISSLMETLSCWLRSNYVAIFLPRYIPMIFTLAASQLQHSADDKMGEAVWYVAQQVQHQREQRKREQQTRQTQLLRAKERLERAEQHAFSVRKRIFLLYEWVTGKRRLPTGQLLNSVICAEVIHRIRADLAVGEMDFILQLTANNGSALLNTTAHNSFLPCLFPHS</sequence>
<protein>
    <submittedName>
        <fullName evidence="1">Uncharacterized protein</fullName>
    </submittedName>
</protein>
<gene>
    <name evidence="1" type="ORF">TRSC58_05542</name>
</gene>
<dbReference type="VEuPathDB" id="TriTrypDB:TRSC58_05542"/>
<dbReference type="Proteomes" id="UP000031737">
    <property type="component" value="Unassembled WGS sequence"/>
</dbReference>
<dbReference type="AlphaFoldDB" id="A0A061IXG3"/>
<dbReference type="OrthoDB" id="245715at2759"/>
<accession>A0A061IXG3</accession>
<evidence type="ECO:0000313" key="1">
    <source>
        <dbReference type="EMBL" id="ESL06780.1"/>
    </source>
</evidence>
<proteinExistence type="predicted"/>
<organism evidence="1 2">
    <name type="scientific">Trypanosoma rangeli SC58</name>
    <dbReference type="NCBI Taxonomy" id="429131"/>
    <lineage>
        <taxon>Eukaryota</taxon>
        <taxon>Discoba</taxon>
        <taxon>Euglenozoa</taxon>
        <taxon>Kinetoplastea</taxon>
        <taxon>Metakinetoplastina</taxon>
        <taxon>Trypanosomatida</taxon>
        <taxon>Trypanosomatidae</taxon>
        <taxon>Trypanosoma</taxon>
        <taxon>Herpetosoma</taxon>
    </lineage>
</organism>
<dbReference type="EMBL" id="AUPL01005542">
    <property type="protein sequence ID" value="ESL06780.1"/>
    <property type="molecule type" value="Genomic_DNA"/>
</dbReference>
<comment type="caution">
    <text evidence="1">The sequence shown here is derived from an EMBL/GenBank/DDBJ whole genome shotgun (WGS) entry which is preliminary data.</text>
</comment>
<reference evidence="1 2" key="1">
    <citation type="submission" date="2013-07" db="EMBL/GenBank/DDBJ databases">
        <authorList>
            <person name="Stoco P.H."/>
            <person name="Wagner G."/>
            <person name="Gerber A."/>
            <person name="Zaha A."/>
            <person name="Thompson C."/>
            <person name="Bartholomeu D.C."/>
            <person name="Luckemeyer D.D."/>
            <person name="Bahia D."/>
            <person name="Loreto E."/>
            <person name="Prestes E.B."/>
            <person name="Lima F.M."/>
            <person name="Rodrigues-Luiz G."/>
            <person name="Vallejo G.A."/>
            <person name="Filho J.F."/>
            <person name="Monteiro K.M."/>
            <person name="Tyler K.M."/>
            <person name="de Almeida L.G."/>
            <person name="Ortiz M.F."/>
            <person name="Siervo M.A."/>
            <person name="de Moraes M.H."/>
            <person name="Cunha O.L."/>
            <person name="Mendonca-Neto R."/>
            <person name="Silva R."/>
            <person name="Teixeira S.M."/>
            <person name="Murta S.M."/>
            <person name="Sincero T.C."/>
            <person name="Mendes T.A."/>
            <person name="Urmenyi T.P."/>
            <person name="Silva V.G."/>
            <person name="da Rocha W.D."/>
            <person name="Andersson B."/>
            <person name="Romanha A.J."/>
            <person name="Steindel M."/>
            <person name="de Vasconcelos A.T."/>
            <person name="Grisard E.C."/>
        </authorList>
    </citation>
    <scope>NUCLEOTIDE SEQUENCE [LARGE SCALE GENOMIC DNA]</scope>
    <source>
        <strain evidence="1 2">SC58</strain>
    </source>
</reference>
<name>A0A061IXG3_TRYRA</name>
<evidence type="ECO:0000313" key="2">
    <source>
        <dbReference type="Proteomes" id="UP000031737"/>
    </source>
</evidence>
<keyword evidence="2" id="KW-1185">Reference proteome</keyword>